<sequence length="658" mass="71702">MGHIRAAKHQQLRAANVFRPLVCTIIMLMTLSFHVLASPSSASEYRGLLPHRMLAGRASNQSSSFLDVFQVSPPVLSPEDAPCEKTLMVHSFAFSYGKPFVGEYSPPSCDFNRVTFNFTVVSAGRQFDRLGLMYFNDTEVFRTSTAEPTATGIEWTYIKDMTNFLVLFKEPQKIIFDLGNLVNEIYTASFNATLTATFFTDNVASAPADVIIPISARQSANNAPSAFSLPGQNATNALTLPRNVKKAVFSISACGQAAEEFWWGNVPSSNLLTFPAMELSGYSPFRETQLYIDGMLAGVAWPFPVIFTGGVDPGFWRPVVGIDAFDLREDEIDVSAFLPVLCDGDEHTFEIRVAGISDDGYGHGSLTNTVGASWVVTGKIFLWLDASDWITTGSNLVRIDPHPALHISSSVSSLPNGTNVTLEYSVQVQRHLSLSSTIKTSEGSRVASWQQTLTFSNQGNYSDGGNLQINTQSTKGVDLSSLGYSRAYDYPLWATTAYAFYPDDAFTIGASIDRSKNVQTLGQLAFPSGLQTFGFEETIHPNLSPFSGTTTVNRQNGTATYTSIPSQSRSYSSGSTEQDLKFAGVEASLSDLQRGLPDVKGSTELYHRHVLAVNSSVVEDEESFSGQTFPIYHSSSTGNQDFAPLSLKYMLGRGPYGT</sequence>
<dbReference type="AlphaFoldDB" id="A0A6A6QFU6"/>
<feature type="transmembrane region" description="Helical" evidence="2">
    <location>
        <begin position="21"/>
        <end position="37"/>
    </location>
</feature>
<evidence type="ECO:0000259" key="3">
    <source>
        <dbReference type="Pfam" id="PF12222"/>
    </source>
</evidence>
<dbReference type="OrthoDB" id="1612078at2759"/>
<evidence type="ECO:0000256" key="2">
    <source>
        <dbReference type="SAM" id="Phobius"/>
    </source>
</evidence>
<protein>
    <recommendedName>
        <fullName evidence="3">Peptide N-acetyl-beta-D-glucosaminyl asparaginase amidase A N-terminal domain-containing protein</fullName>
    </recommendedName>
</protein>
<gene>
    <name evidence="4" type="ORF">BU16DRAFT_469035</name>
</gene>
<dbReference type="PANTHER" id="PTHR31104">
    <property type="entry name" value="PEPTIDE-N4-(N-ACETYL-BETA-GLUCOSAMINYL)ASPARAGINE AMIDASE A PROTEIN"/>
    <property type="match status" value="1"/>
</dbReference>
<dbReference type="InterPro" id="IPR056948">
    <property type="entry name" value="PNGaseA_N"/>
</dbReference>
<evidence type="ECO:0000313" key="5">
    <source>
        <dbReference type="Proteomes" id="UP000799750"/>
    </source>
</evidence>
<keyword evidence="2" id="KW-0472">Membrane</keyword>
<feature type="region of interest" description="Disordered" evidence="1">
    <location>
        <begin position="546"/>
        <end position="575"/>
    </location>
</feature>
<keyword evidence="2" id="KW-1133">Transmembrane helix</keyword>
<dbReference type="EMBL" id="MU004196">
    <property type="protein sequence ID" value="KAF2490870.1"/>
    <property type="molecule type" value="Genomic_DNA"/>
</dbReference>
<keyword evidence="5" id="KW-1185">Reference proteome</keyword>
<evidence type="ECO:0000256" key="1">
    <source>
        <dbReference type="SAM" id="MobiDB-lite"/>
    </source>
</evidence>
<dbReference type="Proteomes" id="UP000799750">
    <property type="component" value="Unassembled WGS sequence"/>
</dbReference>
<keyword evidence="2" id="KW-0812">Transmembrane</keyword>
<reference evidence="4" key="1">
    <citation type="journal article" date="2020" name="Stud. Mycol.">
        <title>101 Dothideomycetes genomes: a test case for predicting lifestyles and emergence of pathogens.</title>
        <authorList>
            <person name="Haridas S."/>
            <person name="Albert R."/>
            <person name="Binder M."/>
            <person name="Bloem J."/>
            <person name="Labutti K."/>
            <person name="Salamov A."/>
            <person name="Andreopoulos B."/>
            <person name="Baker S."/>
            <person name="Barry K."/>
            <person name="Bills G."/>
            <person name="Bluhm B."/>
            <person name="Cannon C."/>
            <person name="Castanera R."/>
            <person name="Culley D."/>
            <person name="Daum C."/>
            <person name="Ezra D."/>
            <person name="Gonzalez J."/>
            <person name="Henrissat B."/>
            <person name="Kuo A."/>
            <person name="Liang C."/>
            <person name="Lipzen A."/>
            <person name="Lutzoni F."/>
            <person name="Magnuson J."/>
            <person name="Mondo S."/>
            <person name="Nolan M."/>
            <person name="Ohm R."/>
            <person name="Pangilinan J."/>
            <person name="Park H.-J."/>
            <person name="Ramirez L."/>
            <person name="Alfaro M."/>
            <person name="Sun H."/>
            <person name="Tritt A."/>
            <person name="Yoshinaga Y."/>
            <person name="Zwiers L.-H."/>
            <person name="Turgeon B."/>
            <person name="Goodwin S."/>
            <person name="Spatafora J."/>
            <person name="Crous P."/>
            <person name="Grigoriev I."/>
        </authorList>
    </citation>
    <scope>NUCLEOTIDE SEQUENCE</scope>
    <source>
        <strain evidence="4">CBS 269.34</strain>
    </source>
</reference>
<evidence type="ECO:0000313" key="4">
    <source>
        <dbReference type="EMBL" id="KAF2490870.1"/>
    </source>
</evidence>
<feature type="domain" description="Peptide N-acetyl-beta-D-glucosaminyl asparaginase amidase A N-terminal" evidence="3">
    <location>
        <begin position="79"/>
        <end position="393"/>
    </location>
</feature>
<proteinExistence type="predicted"/>
<dbReference type="Pfam" id="PF12222">
    <property type="entry name" value="PNGaseA"/>
    <property type="match status" value="1"/>
</dbReference>
<dbReference type="InterPro" id="IPR021102">
    <property type="entry name" value="PNGase_A"/>
</dbReference>
<name>A0A6A6QFU6_9PEZI</name>
<dbReference type="Pfam" id="PF25156">
    <property type="entry name" value="PNGase_A_C"/>
    <property type="match status" value="1"/>
</dbReference>
<organism evidence="4 5">
    <name type="scientific">Lophium mytilinum</name>
    <dbReference type="NCBI Taxonomy" id="390894"/>
    <lineage>
        <taxon>Eukaryota</taxon>
        <taxon>Fungi</taxon>
        <taxon>Dikarya</taxon>
        <taxon>Ascomycota</taxon>
        <taxon>Pezizomycotina</taxon>
        <taxon>Dothideomycetes</taxon>
        <taxon>Pleosporomycetidae</taxon>
        <taxon>Mytilinidiales</taxon>
        <taxon>Mytilinidiaceae</taxon>
        <taxon>Lophium</taxon>
    </lineage>
</organism>
<accession>A0A6A6QFU6</accession>